<dbReference type="AlphaFoldDB" id="A0A918LIY8"/>
<accession>A0A918LIY8</accession>
<organism evidence="4 5">
    <name type="scientific">Streptomyces griseoviridis</name>
    <dbReference type="NCBI Taxonomy" id="45398"/>
    <lineage>
        <taxon>Bacteria</taxon>
        <taxon>Bacillati</taxon>
        <taxon>Actinomycetota</taxon>
        <taxon>Actinomycetes</taxon>
        <taxon>Kitasatosporales</taxon>
        <taxon>Streptomycetaceae</taxon>
        <taxon>Streptomyces</taxon>
    </lineage>
</organism>
<reference evidence="4" key="2">
    <citation type="submission" date="2020-09" db="EMBL/GenBank/DDBJ databases">
        <authorList>
            <person name="Sun Q."/>
            <person name="Ohkuma M."/>
        </authorList>
    </citation>
    <scope>NUCLEOTIDE SEQUENCE</scope>
    <source>
        <strain evidence="4">JCM 4234</strain>
    </source>
</reference>
<dbReference type="InterPro" id="IPR006140">
    <property type="entry name" value="D-isomer_DH_NAD-bd"/>
</dbReference>
<dbReference type="EMBL" id="BMSL01000017">
    <property type="protein sequence ID" value="GGS53261.1"/>
    <property type="molecule type" value="Genomic_DNA"/>
</dbReference>
<dbReference type="PANTHER" id="PTHR43333:SF1">
    <property type="entry name" value="D-ISOMER SPECIFIC 2-HYDROXYACID DEHYDROGENASE NAD-BINDING DOMAIN-CONTAINING PROTEIN"/>
    <property type="match status" value="1"/>
</dbReference>
<protein>
    <submittedName>
        <fullName evidence="4">Dehydrogenase</fullName>
    </submittedName>
</protein>
<evidence type="ECO:0000313" key="5">
    <source>
        <dbReference type="Proteomes" id="UP000653493"/>
    </source>
</evidence>
<dbReference type="Proteomes" id="UP000653493">
    <property type="component" value="Unassembled WGS sequence"/>
</dbReference>
<keyword evidence="1" id="KW-0560">Oxidoreductase</keyword>
<sequence length="323" mass="34277">MKDGATVWLPYRREQIPGLPDGLTYGHWDGSGPLPGNPGEVRFLVGPPTPRAGDALRGVLPRMGRLEVLQLLSSGHDYVTPLLDALPPGTRLATARGVHRDATAELAVSLLLALCRGIDRFVARQAEGRWSPEPRTTLVGKRVLVVGYGAVGAAVAARLRAFRCEPVLVARSERTTPAGHVHGAAQLSALLPTVDALVLCAPLTEWTRGMFDADALALLKDGALLVNVARGELVDTGAVVREVRSGRLRVALDVTDPEPLPAGHPLWDLPGALITPHVAAFTDAFPSMSADFLRGQLHRYARGEEPDNVVLTTSGSLGGERAA</sequence>
<name>A0A918LIY8_STRGD</name>
<comment type="caution">
    <text evidence="4">The sequence shown here is derived from an EMBL/GenBank/DDBJ whole genome shotgun (WGS) entry which is preliminary data.</text>
</comment>
<dbReference type="InterPro" id="IPR036291">
    <property type="entry name" value="NAD(P)-bd_dom_sf"/>
</dbReference>
<dbReference type="GO" id="GO:0016616">
    <property type="term" value="F:oxidoreductase activity, acting on the CH-OH group of donors, NAD or NADP as acceptor"/>
    <property type="evidence" value="ECO:0007669"/>
    <property type="project" value="UniProtKB-ARBA"/>
</dbReference>
<reference evidence="4" key="1">
    <citation type="journal article" date="2014" name="Int. J. Syst. Evol. Microbiol.">
        <title>Complete genome sequence of Corynebacterium casei LMG S-19264T (=DSM 44701T), isolated from a smear-ripened cheese.</title>
        <authorList>
            <consortium name="US DOE Joint Genome Institute (JGI-PGF)"/>
            <person name="Walter F."/>
            <person name="Albersmeier A."/>
            <person name="Kalinowski J."/>
            <person name="Ruckert C."/>
        </authorList>
    </citation>
    <scope>NUCLEOTIDE SEQUENCE</scope>
    <source>
        <strain evidence="4">JCM 4234</strain>
    </source>
</reference>
<gene>
    <name evidence="4" type="ORF">GCM10010238_48340</name>
</gene>
<dbReference type="GO" id="GO:0051287">
    <property type="term" value="F:NAD binding"/>
    <property type="evidence" value="ECO:0007669"/>
    <property type="project" value="InterPro"/>
</dbReference>
<dbReference type="Pfam" id="PF02826">
    <property type="entry name" value="2-Hacid_dh_C"/>
    <property type="match status" value="1"/>
</dbReference>
<dbReference type="InterPro" id="IPR029753">
    <property type="entry name" value="D-isomer_DH_CS"/>
</dbReference>
<evidence type="ECO:0000256" key="1">
    <source>
        <dbReference type="ARBA" id="ARBA00023002"/>
    </source>
</evidence>
<dbReference type="PROSITE" id="PS00671">
    <property type="entry name" value="D_2_HYDROXYACID_DH_3"/>
    <property type="match status" value="1"/>
</dbReference>
<keyword evidence="2" id="KW-0520">NAD</keyword>
<dbReference type="PANTHER" id="PTHR43333">
    <property type="entry name" value="2-HACID_DH_C DOMAIN-CONTAINING PROTEIN"/>
    <property type="match status" value="1"/>
</dbReference>
<proteinExistence type="predicted"/>
<evidence type="ECO:0000259" key="3">
    <source>
        <dbReference type="Pfam" id="PF02826"/>
    </source>
</evidence>
<feature type="domain" description="D-isomer specific 2-hydroxyacid dehydrogenase NAD-binding" evidence="3">
    <location>
        <begin position="108"/>
        <end position="279"/>
    </location>
</feature>
<dbReference type="Gene3D" id="3.40.50.720">
    <property type="entry name" value="NAD(P)-binding Rossmann-like Domain"/>
    <property type="match status" value="2"/>
</dbReference>
<evidence type="ECO:0000256" key="2">
    <source>
        <dbReference type="ARBA" id="ARBA00023027"/>
    </source>
</evidence>
<keyword evidence="5" id="KW-1185">Reference proteome</keyword>
<evidence type="ECO:0000313" key="4">
    <source>
        <dbReference type="EMBL" id="GGS53261.1"/>
    </source>
</evidence>
<dbReference type="SUPFAM" id="SSF51735">
    <property type="entry name" value="NAD(P)-binding Rossmann-fold domains"/>
    <property type="match status" value="1"/>
</dbReference>